<dbReference type="Proteomes" id="UP000611762">
    <property type="component" value="Unassembled WGS sequence"/>
</dbReference>
<keyword evidence="3" id="KW-1185">Reference proteome</keyword>
<reference evidence="2" key="1">
    <citation type="submission" date="2020-08" db="EMBL/GenBank/DDBJ databases">
        <title>Genome public.</title>
        <authorList>
            <person name="Liu C."/>
            <person name="Sun Q."/>
        </authorList>
    </citation>
    <scope>NUCLEOTIDE SEQUENCE</scope>
    <source>
        <strain evidence="2">H8</strain>
    </source>
</reference>
<keyword evidence="1" id="KW-1133">Transmembrane helix</keyword>
<feature type="transmembrane region" description="Helical" evidence="1">
    <location>
        <begin position="121"/>
        <end position="143"/>
    </location>
</feature>
<dbReference type="Pfam" id="PF04298">
    <property type="entry name" value="Zn_peptidase_2"/>
    <property type="match status" value="1"/>
</dbReference>
<evidence type="ECO:0000313" key="2">
    <source>
        <dbReference type="EMBL" id="MBC8540125.1"/>
    </source>
</evidence>
<feature type="transmembrane region" description="Helical" evidence="1">
    <location>
        <begin position="198"/>
        <end position="218"/>
    </location>
</feature>
<organism evidence="2 3">
    <name type="scientific">Congzhengia minquanensis</name>
    <dbReference type="NCBI Taxonomy" id="2763657"/>
    <lineage>
        <taxon>Bacteria</taxon>
        <taxon>Bacillati</taxon>
        <taxon>Bacillota</taxon>
        <taxon>Clostridia</taxon>
        <taxon>Eubacteriales</taxon>
        <taxon>Oscillospiraceae</taxon>
        <taxon>Congzhengia</taxon>
    </lineage>
</organism>
<dbReference type="AlphaFoldDB" id="A0A926HYG8"/>
<dbReference type="PANTHER" id="PTHR36434">
    <property type="entry name" value="MEMBRANE PROTEASE YUGP-RELATED"/>
    <property type="match status" value="1"/>
</dbReference>
<comment type="caution">
    <text evidence="2">The sequence shown here is derived from an EMBL/GenBank/DDBJ whole genome shotgun (WGS) entry which is preliminary data.</text>
</comment>
<keyword evidence="1" id="KW-0812">Transmembrane</keyword>
<dbReference type="EMBL" id="JACRSU010000001">
    <property type="protein sequence ID" value="MBC8540125.1"/>
    <property type="molecule type" value="Genomic_DNA"/>
</dbReference>
<name>A0A926HYG8_9FIRM</name>
<dbReference type="RefSeq" id="WP_249311254.1">
    <property type="nucleotide sequence ID" value="NZ_JACRSU010000001.1"/>
</dbReference>
<protein>
    <submittedName>
        <fullName evidence="2">Zinc metallopeptidase</fullName>
    </submittedName>
</protein>
<sequence>MFWFYDYYYIVLVVPAILISLFAQFKVQSTYRKYAQVMSSRNRTAAEITRQILDRNGLLNVAVEGVRGSLTDHYDPRTNVIRLSDSVRGDVSVASIGVAAHEAGHAVQYATGYFPIKLRNAVLPVANIGSTLSVPLIFIGFLFSMQPLVTFGILLFSCVLLFQLVTLPVEFDASRRAIKTLDEGGILSSEELTGAKKVLGAAAMTYVAAALTSAAQLLRLVLISRRRD</sequence>
<feature type="transmembrane region" description="Helical" evidence="1">
    <location>
        <begin position="149"/>
        <end position="169"/>
    </location>
</feature>
<keyword evidence="1" id="KW-0472">Membrane</keyword>
<evidence type="ECO:0000313" key="3">
    <source>
        <dbReference type="Proteomes" id="UP000611762"/>
    </source>
</evidence>
<gene>
    <name evidence="2" type="ORF">H8698_03935</name>
</gene>
<proteinExistence type="predicted"/>
<dbReference type="InterPro" id="IPR007395">
    <property type="entry name" value="Zn_peptidase_2"/>
</dbReference>
<feature type="transmembrane region" description="Helical" evidence="1">
    <location>
        <begin position="6"/>
        <end position="25"/>
    </location>
</feature>
<dbReference type="PANTHER" id="PTHR36434:SF1">
    <property type="entry name" value="MEMBRANE PROTEASE YUGP-RELATED"/>
    <property type="match status" value="1"/>
</dbReference>
<accession>A0A926HYG8</accession>
<evidence type="ECO:0000256" key="1">
    <source>
        <dbReference type="SAM" id="Phobius"/>
    </source>
</evidence>